<protein>
    <submittedName>
        <fullName evidence="7">Acetylornithine/succinylornithine aminotransferase</fullName>
    </submittedName>
</protein>
<dbReference type="EMBL" id="JNSJ01000007">
    <property type="protein sequence ID" value="KGA03639.1"/>
    <property type="molecule type" value="Genomic_DNA"/>
</dbReference>
<dbReference type="InterPro" id="IPR015422">
    <property type="entry name" value="PyrdxlP-dep_Trfase_small"/>
</dbReference>
<dbReference type="NCBIfam" id="TIGR00707">
    <property type="entry name" value="argD"/>
    <property type="match status" value="1"/>
</dbReference>
<dbReference type="GO" id="GO:0008483">
    <property type="term" value="F:transaminase activity"/>
    <property type="evidence" value="ECO:0007669"/>
    <property type="project" value="UniProtKB-KW"/>
</dbReference>
<dbReference type="InterPro" id="IPR004636">
    <property type="entry name" value="AcOrn/SuccOrn_fam"/>
</dbReference>
<name>A0A094P2N0_9ZZZZ</name>
<dbReference type="GO" id="GO:0005739">
    <property type="term" value="C:mitochondrion"/>
    <property type="evidence" value="ECO:0007669"/>
    <property type="project" value="UniProtKB-SubCell"/>
</dbReference>
<accession>A0A094P2N0</accession>
<comment type="caution">
    <text evidence="7">The sequence shown here is derived from an EMBL/GenBank/DDBJ whole genome shotgun (WGS) entry which is preliminary data.</text>
</comment>
<dbReference type="Gene3D" id="3.90.1150.10">
    <property type="entry name" value="Aspartate Aminotransferase, domain 1"/>
    <property type="match status" value="1"/>
</dbReference>
<dbReference type="SUPFAM" id="SSF53383">
    <property type="entry name" value="PLP-dependent transferases"/>
    <property type="match status" value="1"/>
</dbReference>
<dbReference type="CDD" id="cd00610">
    <property type="entry name" value="OAT_like"/>
    <property type="match status" value="1"/>
</dbReference>
<gene>
    <name evidence="7" type="ORF">GM49_0985</name>
</gene>
<dbReference type="Gene3D" id="3.40.640.10">
    <property type="entry name" value="Type I PLP-dependent aspartate aminotransferase-like (Major domain)"/>
    <property type="match status" value="1"/>
</dbReference>
<proteinExistence type="predicted"/>
<evidence type="ECO:0000256" key="2">
    <source>
        <dbReference type="ARBA" id="ARBA00004173"/>
    </source>
</evidence>
<evidence type="ECO:0000256" key="3">
    <source>
        <dbReference type="ARBA" id="ARBA00022576"/>
    </source>
</evidence>
<dbReference type="PANTHER" id="PTHR11986:SF79">
    <property type="entry name" value="ACETYLORNITHINE AMINOTRANSFERASE, MITOCHONDRIAL"/>
    <property type="match status" value="1"/>
</dbReference>
<comment type="cofactor">
    <cofactor evidence="1">
        <name>pyridoxal 5'-phosphate</name>
        <dbReference type="ChEBI" id="CHEBI:597326"/>
    </cofactor>
</comment>
<dbReference type="InterPro" id="IPR050103">
    <property type="entry name" value="Class-III_PLP-dep_AT"/>
</dbReference>
<dbReference type="GO" id="GO:0030170">
    <property type="term" value="F:pyridoxal phosphate binding"/>
    <property type="evidence" value="ECO:0007669"/>
    <property type="project" value="InterPro"/>
</dbReference>
<keyword evidence="4" id="KW-0028">Amino-acid biosynthesis</keyword>
<dbReference type="Pfam" id="PF00202">
    <property type="entry name" value="Aminotran_3"/>
    <property type="match status" value="1"/>
</dbReference>
<keyword evidence="3 7" id="KW-0032">Aminotransferase</keyword>
<evidence type="ECO:0000313" key="7">
    <source>
        <dbReference type="EMBL" id="KGA03639.1"/>
    </source>
</evidence>
<dbReference type="InterPro" id="IPR005814">
    <property type="entry name" value="Aminotrans_3"/>
</dbReference>
<organism evidence="7">
    <name type="scientific">freshwater metagenome</name>
    <dbReference type="NCBI Taxonomy" id="449393"/>
    <lineage>
        <taxon>unclassified sequences</taxon>
        <taxon>metagenomes</taxon>
        <taxon>ecological metagenomes</taxon>
    </lineage>
</organism>
<dbReference type="FunFam" id="3.40.640.10:FF:000004">
    <property type="entry name" value="Acetylornithine aminotransferase"/>
    <property type="match status" value="1"/>
</dbReference>
<dbReference type="PIRSF" id="PIRSF000521">
    <property type="entry name" value="Transaminase_4ab_Lys_Orn"/>
    <property type="match status" value="1"/>
</dbReference>
<evidence type="ECO:0000256" key="5">
    <source>
        <dbReference type="ARBA" id="ARBA00022679"/>
    </source>
</evidence>
<dbReference type="NCBIfam" id="NF002325">
    <property type="entry name" value="PRK01278.1"/>
    <property type="match status" value="1"/>
</dbReference>
<dbReference type="GO" id="GO:0006526">
    <property type="term" value="P:L-arginine biosynthetic process"/>
    <property type="evidence" value="ECO:0007669"/>
    <property type="project" value="UniProtKB-ARBA"/>
</dbReference>
<dbReference type="NCBIfam" id="NF002874">
    <property type="entry name" value="PRK03244.1"/>
    <property type="match status" value="1"/>
</dbReference>
<dbReference type="PANTHER" id="PTHR11986">
    <property type="entry name" value="AMINOTRANSFERASE CLASS III"/>
    <property type="match status" value="1"/>
</dbReference>
<dbReference type="AlphaFoldDB" id="A0A094P2N0"/>
<evidence type="ECO:0000256" key="1">
    <source>
        <dbReference type="ARBA" id="ARBA00001933"/>
    </source>
</evidence>
<reference evidence="7" key="1">
    <citation type="submission" date="2014-05" db="EMBL/GenBank/DDBJ databases">
        <title>Key roles for freshwater Actinobacteria revealed by deep metagenomic sequencing.</title>
        <authorList>
            <person name="Ghai R."/>
            <person name="Mizuno C.M."/>
            <person name="Picazo A."/>
            <person name="Camacho A."/>
            <person name="Rodriguez-Valera F."/>
        </authorList>
    </citation>
    <scope>NUCLEOTIDE SEQUENCE</scope>
</reference>
<dbReference type="InterPro" id="IPR015421">
    <property type="entry name" value="PyrdxlP-dep_Trfase_major"/>
</dbReference>
<keyword evidence="6" id="KW-0663">Pyridoxal phosphate</keyword>
<keyword evidence="5 7" id="KW-0808">Transferase</keyword>
<comment type="subcellular location">
    <subcellularLocation>
        <location evidence="2">Mitochondrion</location>
    </subcellularLocation>
</comment>
<dbReference type="InterPro" id="IPR015424">
    <property type="entry name" value="PyrdxlP-dep_Trfase"/>
</dbReference>
<dbReference type="GO" id="GO:0042802">
    <property type="term" value="F:identical protein binding"/>
    <property type="evidence" value="ECO:0007669"/>
    <property type="project" value="TreeGrafter"/>
</dbReference>
<evidence type="ECO:0000256" key="6">
    <source>
        <dbReference type="ARBA" id="ARBA00022898"/>
    </source>
</evidence>
<evidence type="ECO:0000256" key="4">
    <source>
        <dbReference type="ARBA" id="ARBA00022605"/>
    </source>
</evidence>
<sequence>MTNKNQLLQERWKSSLQNNYGTPEISLVKGLGAQVWDADGNEYLDFLGGIATNILGHAHPALISAVTKQVTELGHVSNLYSHPRAIELAEKLKELTGSTEAKVFFCNSGAEANEAALKLSRLSGRKKVVSTLGSFHGRTIGALSITGQIAKRKAFLPLLKDVTFIPFNDVKAAKKAIGKKVAMVIVEPIQGENGVVVPDLGYLKTLRELTSKHGVLLVFDCVQTGMGRTGEWFGFEHEGVTPDVITLAKGLGGGLPLGAMIAIGEASSLFEPGSHGSTFGGSPVACASALASIEYLEDEKILERVKNLELTLKLEISKNPMVSTVRGSGLLIGIVLKEPIAKKIITDLQQNGVLANATSDSVIRIAPPLIVADSQVSHFIEVFRKVSSNYER</sequence>